<dbReference type="InterPro" id="IPR003166">
    <property type="entry name" value="TFIIE_bsu_DNA-bd"/>
</dbReference>
<feature type="domain" description="TFIIE beta" evidence="9">
    <location>
        <begin position="61"/>
        <end position="145"/>
    </location>
</feature>
<dbReference type="Pfam" id="PF18121">
    <property type="entry name" value="TFA2_Winged_2"/>
    <property type="match status" value="1"/>
</dbReference>
<comment type="subunit">
    <text evidence="7">Tetramer of two alpha and two beta chains.</text>
</comment>
<evidence type="ECO:0000256" key="2">
    <source>
        <dbReference type="ARBA" id="ARBA00023015"/>
    </source>
</evidence>
<dbReference type="PROSITE" id="PS51351">
    <property type="entry name" value="TFIIE_BETA_C"/>
    <property type="match status" value="1"/>
</dbReference>
<dbReference type="STRING" id="1276538.A0A1X7RP20"/>
<evidence type="ECO:0000256" key="4">
    <source>
        <dbReference type="ARBA" id="ARBA00023163"/>
    </source>
</evidence>
<accession>A0A1X7RP20</accession>
<evidence type="ECO:0000256" key="8">
    <source>
        <dbReference type="SAM" id="MobiDB-lite"/>
    </source>
</evidence>
<comment type="similarity">
    <text evidence="7">Belongs to the TFIIE beta subunit family.</text>
</comment>
<feature type="region of interest" description="Disordered" evidence="8">
    <location>
        <begin position="14"/>
        <end position="48"/>
    </location>
</feature>
<comment type="function">
    <text evidence="6 7">Recruits TFIIH to the initiation complex and stimulates the RNA polymerase II C-terminal domain kinase and DNA-dependent ATPase activities of TFIIH. Both TFIIH and TFIIE are required for promoter clearance by RNA polymerase.</text>
</comment>
<evidence type="ECO:0000313" key="11">
    <source>
        <dbReference type="Proteomes" id="UP000215127"/>
    </source>
</evidence>
<keyword evidence="4 7" id="KW-0804">Transcription</keyword>
<keyword evidence="5 7" id="KW-0539">Nucleus</keyword>
<evidence type="ECO:0000256" key="7">
    <source>
        <dbReference type="PIRNR" id="PIRNR016398"/>
    </source>
</evidence>
<sequence>MALQGSLAKFKSEYADATSRNVSQSRPSSTAPARISTPKPSTPTPATVDLTKRSHETAFAAPSGGSGNELLTQVNFAVGYLKSKNPQALPFDELIRHLSLPLDAQKNIPFIRTALAGNERVQFVSKSESGNGHDSFRYRPQHPVTNAEELKNYLARQITARGIPVKELKDGWPGCIPAIDALEKEGAILVTRLTKDNTPKMVWPDSPSYHVHIDDDFREFWNKTKLPPTETEIRTELEKAGLTPTSQVKETNKTDNKKKDRKRPNRRGGMKTTNSHMTGILKDYNKR</sequence>
<dbReference type="InterPro" id="IPR054600">
    <property type="entry name" value="TFA2_E-tether"/>
</dbReference>
<proteinExistence type="inferred from homology"/>
<evidence type="ECO:0000256" key="1">
    <source>
        <dbReference type="ARBA" id="ARBA00004123"/>
    </source>
</evidence>
<reference evidence="10 11" key="1">
    <citation type="submission" date="2016-06" db="EMBL/GenBank/DDBJ databases">
        <authorList>
            <person name="Kjaerup R.B."/>
            <person name="Dalgaard T.S."/>
            <person name="Juul-Madsen H.R."/>
        </authorList>
    </citation>
    <scope>NUCLEOTIDE SEQUENCE [LARGE SCALE GENOMIC DNA]</scope>
</reference>
<evidence type="ECO:0000259" key="9">
    <source>
        <dbReference type="PROSITE" id="PS51351"/>
    </source>
</evidence>
<dbReference type="InterPro" id="IPR016656">
    <property type="entry name" value="TFIIE-bsu"/>
</dbReference>
<feature type="compositionally biased region" description="Polar residues" evidence="8">
    <location>
        <begin position="18"/>
        <end position="31"/>
    </location>
</feature>
<gene>
    <name evidence="10" type="ORF">ZT3D7_G4300</name>
</gene>
<protein>
    <recommendedName>
        <fullName evidence="7">Transcription initiation factor IIE subunit beta</fullName>
    </recommendedName>
</protein>
<dbReference type="AlphaFoldDB" id="A0A1X7RP20"/>
<evidence type="ECO:0000313" key="10">
    <source>
        <dbReference type="EMBL" id="SMQ49149.1"/>
    </source>
</evidence>
<evidence type="ECO:0000256" key="6">
    <source>
        <dbReference type="ARBA" id="ARBA00025581"/>
    </source>
</evidence>
<evidence type="ECO:0000256" key="5">
    <source>
        <dbReference type="ARBA" id="ARBA00023242"/>
    </source>
</evidence>
<name>A0A1X7RP20_ZYMT9</name>
<keyword evidence="2 7" id="KW-0805">Transcription regulation</keyword>
<evidence type="ECO:0000256" key="3">
    <source>
        <dbReference type="ARBA" id="ARBA00023125"/>
    </source>
</evidence>
<dbReference type="GO" id="GO:0005673">
    <property type="term" value="C:transcription factor TFIIE complex"/>
    <property type="evidence" value="ECO:0007669"/>
    <property type="project" value="UniProtKB-UniRule"/>
</dbReference>
<organism evidence="10 11">
    <name type="scientific">Zymoseptoria tritici (strain ST99CH_3D7)</name>
    <dbReference type="NCBI Taxonomy" id="1276538"/>
    <lineage>
        <taxon>Eukaryota</taxon>
        <taxon>Fungi</taxon>
        <taxon>Dikarya</taxon>
        <taxon>Ascomycota</taxon>
        <taxon>Pezizomycotina</taxon>
        <taxon>Dothideomycetes</taxon>
        <taxon>Dothideomycetidae</taxon>
        <taxon>Mycosphaerellales</taxon>
        <taxon>Mycosphaerellaceae</taxon>
        <taxon>Zymoseptoria</taxon>
    </lineage>
</organism>
<dbReference type="InterPro" id="IPR040501">
    <property type="entry name" value="TFA2_Winged_2"/>
</dbReference>
<dbReference type="GO" id="GO:0003677">
    <property type="term" value="F:DNA binding"/>
    <property type="evidence" value="ECO:0007669"/>
    <property type="project" value="UniProtKB-UniRule"/>
</dbReference>
<feature type="compositionally biased region" description="Low complexity" evidence="8">
    <location>
        <begin position="36"/>
        <end position="47"/>
    </location>
</feature>
<dbReference type="Proteomes" id="UP000215127">
    <property type="component" value="Chromosome 3"/>
</dbReference>
<dbReference type="PIRSF" id="PIRSF016398">
    <property type="entry name" value="TFIIE-beta"/>
    <property type="match status" value="1"/>
</dbReference>
<dbReference type="PANTHER" id="PTHR12716">
    <property type="entry name" value="TRANSCRIPTION INITIATION FACTOR IIE, BETA SUBUNIT"/>
    <property type="match status" value="1"/>
</dbReference>
<dbReference type="EMBL" id="LT853694">
    <property type="protein sequence ID" value="SMQ49149.1"/>
    <property type="molecule type" value="Genomic_DNA"/>
</dbReference>
<feature type="compositionally biased region" description="Basic residues" evidence="8">
    <location>
        <begin position="259"/>
        <end position="269"/>
    </location>
</feature>
<dbReference type="GO" id="GO:0006367">
    <property type="term" value="P:transcription initiation at RNA polymerase II promoter"/>
    <property type="evidence" value="ECO:0007669"/>
    <property type="project" value="UniProtKB-UniRule"/>
</dbReference>
<keyword evidence="11" id="KW-1185">Reference proteome</keyword>
<dbReference type="PANTHER" id="PTHR12716:SF8">
    <property type="entry name" value="TRANSCRIPTION INITIATION FACTOR IIE SUBUNIT BETA"/>
    <property type="match status" value="1"/>
</dbReference>
<dbReference type="Pfam" id="PF22254">
    <property type="entry name" value="TFA2_E-tether"/>
    <property type="match status" value="1"/>
</dbReference>
<comment type="subcellular location">
    <subcellularLocation>
        <location evidence="1 7">Nucleus</location>
    </subcellularLocation>
</comment>
<keyword evidence="3 7" id="KW-0238">DNA-binding</keyword>
<dbReference type="Pfam" id="PF02186">
    <property type="entry name" value="TFIIE_beta"/>
    <property type="match status" value="1"/>
</dbReference>
<dbReference type="GO" id="GO:0001097">
    <property type="term" value="F:TFIIH-class transcription factor complex binding"/>
    <property type="evidence" value="ECO:0007669"/>
    <property type="project" value="TreeGrafter"/>
</dbReference>
<feature type="region of interest" description="Disordered" evidence="8">
    <location>
        <begin position="235"/>
        <end position="287"/>
    </location>
</feature>